<evidence type="ECO:0000313" key="2">
    <source>
        <dbReference type="EnsemblMetazoa" id="CLYHEMP006798.1"/>
    </source>
</evidence>
<sequence length="147" mass="16538">MEMDSCCDLLYESIPVSNGSLKPIDPYDAMNFCETDSDDDGDLFSECKLVGQNTKNTPVADEKVEEADMVLSEVESDYSQTNEIDSDDDPEPTDEFSIERLLHDFASIGTSEDGELAESLDNKYQDPLSFFADDNEDDDIFEDFYCN</sequence>
<dbReference type="EnsemblMetazoa" id="CLYHEMT006798.1">
    <property type="protein sequence ID" value="CLYHEMP006798.1"/>
    <property type="gene ID" value="CLYHEMG006798"/>
</dbReference>
<name>A0A7M5VC42_9CNID</name>
<dbReference type="AlphaFoldDB" id="A0A7M5VC42"/>
<organism evidence="2 3">
    <name type="scientific">Clytia hemisphaerica</name>
    <dbReference type="NCBI Taxonomy" id="252671"/>
    <lineage>
        <taxon>Eukaryota</taxon>
        <taxon>Metazoa</taxon>
        <taxon>Cnidaria</taxon>
        <taxon>Hydrozoa</taxon>
        <taxon>Hydroidolina</taxon>
        <taxon>Leptothecata</taxon>
        <taxon>Obeliida</taxon>
        <taxon>Clytiidae</taxon>
        <taxon>Clytia</taxon>
    </lineage>
</organism>
<evidence type="ECO:0000256" key="1">
    <source>
        <dbReference type="SAM" id="MobiDB-lite"/>
    </source>
</evidence>
<dbReference type="Proteomes" id="UP000594262">
    <property type="component" value="Unplaced"/>
</dbReference>
<protein>
    <submittedName>
        <fullName evidence="2">Uncharacterized protein</fullName>
    </submittedName>
</protein>
<feature type="compositionally biased region" description="Acidic residues" evidence="1">
    <location>
        <begin position="84"/>
        <end position="94"/>
    </location>
</feature>
<reference evidence="2" key="1">
    <citation type="submission" date="2021-01" db="UniProtKB">
        <authorList>
            <consortium name="EnsemblMetazoa"/>
        </authorList>
    </citation>
    <scope>IDENTIFICATION</scope>
</reference>
<keyword evidence="3" id="KW-1185">Reference proteome</keyword>
<evidence type="ECO:0000313" key="3">
    <source>
        <dbReference type="Proteomes" id="UP000594262"/>
    </source>
</evidence>
<accession>A0A7M5VC42</accession>
<feature type="region of interest" description="Disordered" evidence="1">
    <location>
        <begin position="75"/>
        <end position="94"/>
    </location>
</feature>
<proteinExistence type="predicted"/>